<dbReference type="EMBL" id="AUPC02000040">
    <property type="protein sequence ID" value="POG77445.1"/>
    <property type="molecule type" value="Genomic_DNA"/>
</dbReference>
<organism evidence="6 7">
    <name type="scientific">Rhizophagus irregularis (strain DAOM 181602 / DAOM 197198 / MUCL 43194)</name>
    <name type="common">Arbuscular mycorrhizal fungus</name>
    <name type="synonym">Glomus intraradices</name>
    <dbReference type="NCBI Taxonomy" id="747089"/>
    <lineage>
        <taxon>Eukaryota</taxon>
        <taxon>Fungi</taxon>
        <taxon>Fungi incertae sedis</taxon>
        <taxon>Mucoromycota</taxon>
        <taxon>Glomeromycotina</taxon>
        <taxon>Glomeromycetes</taxon>
        <taxon>Glomerales</taxon>
        <taxon>Glomeraceae</taxon>
        <taxon>Rhizophagus</taxon>
    </lineage>
</organism>
<evidence type="ECO:0000313" key="6">
    <source>
        <dbReference type="EMBL" id="POG77445.1"/>
    </source>
</evidence>
<dbReference type="SMR" id="A0A2P4QIH2"/>
<keyword evidence="2" id="KW-0049">Antioxidant</keyword>
<dbReference type="VEuPathDB" id="FungiDB:RhiirFUN_002589"/>
<dbReference type="GO" id="GO:0042744">
    <property type="term" value="P:hydrogen peroxide catabolic process"/>
    <property type="evidence" value="ECO:0007669"/>
    <property type="project" value="TreeGrafter"/>
</dbReference>
<dbReference type="Pfam" id="PF00578">
    <property type="entry name" value="AhpC-TSA"/>
    <property type="match status" value="1"/>
</dbReference>
<dbReference type="GO" id="GO:0005829">
    <property type="term" value="C:cytosol"/>
    <property type="evidence" value="ECO:0007669"/>
    <property type="project" value="TreeGrafter"/>
</dbReference>
<dbReference type="PANTHER" id="PTHR10681:SF171">
    <property type="entry name" value="PEROXIREDOXIN 4"/>
    <property type="match status" value="1"/>
</dbReference>
<dbReference type="GO" id="GO:0006979">
    <property type="term" value="P:response to oxidative stress"/>
    <property type="evidence" value="ECO:0007669"/>
    <property type="project" value="TreeGrafter"/>
</dbReference>
<dbReference type="InterPro" id="IPR000866">
    <property type="entry name" value="AhpC/TSA"/>
</dbReference>
<dbReference type="Proteomes" id="UP000018888">
    <property type="component" value="Unassembled WGS sequence"/>
</dbReference>
<dbReference type="Gene3D" id="3.40.30.10">
    <property type="entry name" value="Glutaredoxin"/>
    <property type="match status" value="1"/>
</dbReference>
<evidence type="ECO:0000256" key="4">
    <source>
        <dbReference type="ARBA" id="ARBA00023284"/>
    </source>
</evidence>
<sequence length="215" mass="25389">MHTRNLSSSSLHVFCPIPKFDILYVENGLFDDFTFDKYLGKYVVLFFYDIKNNPEVFPDEIITISKNRKIFEELNVVLLAVSNDNVFTLTSLILHNHLIHYEQNPVNLNVNIDFPLLADKNNEIALYFNVWNFKNPHLYQKKVIIINPQGIIKKNFDSSIKKNIDKVIKSIREFKFTDAEDLHRREITRRNRKFDKASIFMFKLALNNLLSFNTL</sequence>
<dbReference type="PANTHER" id="PTHR10681">
    <property type="entry name" value="THIOREDOXIN PEROXIDASE"/>
    <property type="match status" value="1"/>
</dbReference>
<dbReference type="GO" id="GO:0045454">
    <property type="term" value="P:cell redox homeostasis"/>
    <property type="evidence" value="ECO:0007669"/>
    <property type="project" value="TreeGrafter"/>
</dbReference>
<evidence type="ECO:0000256" key="2">
    <source>
        <dbReference type="ARBA" id="ARBA00022862"/>
    </source>
</evidence>
<dbReference type="InterPro" id="IPR050217">
    <property type="entry name" value="Peroxiredoxin"/>
</dbReference>
<dbReference type="GO" id="GO:0008379">
    <property type="term" value="F:thioredoxin peroxidase activity"/>
    <property type="evidence" value="ECO:0007669"/>
    <property type="project" value="TreeGrafter"/>
</dbReference>
<gene>
    <name evidence="6" type="ORF">GLOIN_2v1871301</name>
</gene>
<keyword evidence="3" id="KW-0560">Oxidoreductase</keyword>
<protein>
    <submittedName>
        <fullName evidence="6">Thioredoxin-like protein</fullName>
    </submittedName>
</protein>
<accession>A0A2P4QIH2</accession>
<keyword evidence="4" id="KW-0676">Redox-active center</keyword>
<dbReference type="InterPro" id="IPR036249">
    <property type="entry name" value="Thioredoxin-like_sf"/>
</dbReference>
<dbReference type="AlphaFoldDB" id="A0A2P4QIH2"/>
<comment type="caution">
    <text evidence="6">The sequence shown here is derived from an EMBL/GenBank/DDBJ whole genome shotgun (WGS) entry which is preliminary data.</text>
</comment>
<proteinExistence type="predicted"/>
<evidence type="ECO:0000256" key="3">
    <source>
        <dbReference type="ARBA" id="ARBA00023002"/>
    </source>
</evidence>
<dbReference type="InterPro" id="IPR013766">
    <property type="entry name" value="Thioredoxin_domain"/>
</dbReference>
<evidence type="ECO:0000313" key="7">
    <source>
        <dbReference type="Proteomes" id="UP000018888"/>
    </source>
</evidence>
<name>A0A2P4QIH2_RHIID</name>
<feature type="domain" description="Thioredoxin" evidence="5">
    <location>
        <begin position="11"/>
        <end position="176"/>
    </location>
</feature>
<evidence type="ECO:0000256" key="1">
    <source>
        <dbReference type="ARBA" id="ARBA00022559"/>
    </source>
</evidence>
<dbReference type="SUPFAM" id="SSF52833">
    <property type="entry name" value="Thioredoxin-like"/>
    <property type="match status" value="1"/>
</dbReference>
<reference evidence="6 7" key="2">
    <citation type="journal article" date="2018" name="New Phytol.">
        <title>High intraspecific genome diversity in the model arbuscular mycorrhizal symbiont Rhizophagus irregularis.</title>
        <authorList>
            <person name="Chen E.C.H."/>
            <person name="Morin E."/>
            <person name="Beaudet D."/>
            <person name="Noel J."/>
            <person name="Yildirir G."/>
            <person name="Ndikumana S."/>
            <person name="Charron P."/>
            <person name="St-Onge C."/>
            <person name="Giorgi J."/>
            <person name="Kruger M."/>
            <person name="Marton T."/>
            <person name="Ropars J."/>
            <person name="Grigoriev I.V."/>
            <person name="Hainaut M."/>
            <person name="Henrissat B."/>
            <person name="Roux C."/>
            <person name="Martin F."/>
            <person name="Corradi N."/>
        </authorList>
    </citation>
    <scope>NUCLEOTIDE SEQUENCE [LARGE SCALE GENOMIC DNA]</scope>
    <source>
        <strain evidence="6 7">DAOM 197198</strain>
    </source>
</reference>
<evidence type="ECO:0000259" key="5">
    <source>
        <dbReference type="PROSITE" id="PS51352"/>
    </source>
</evidence>
<keyword evidence="7" id="KW-1185">Reference proteome</keyword>
<reference evidence="6 7" key="1">
    <citation type="journal article" date="2013" name="Proc. Natl. Acad. Sci. U.S.A.">
        <title>Genome of an arbuscular mycorrhizal fungus provides insight into the oldest plant symbiosis.</title>
        <authorList>
            <person name="Tisserant E."/>
            <person name="Malbreil M."/>
            <person name="Kuo A."/>
            <person name="Kohler A."/>
            <person name="Symeonidi A."/>
            <person name="Balestrini R."/>
            <person name="Charron P."/>
            <person name="Duensing N."/>
            <person name="Frei Dit Frey N."/>
            <person name="Gianinazzi-Pearson V."/>
            <person name="Gilbert L.B."/>
            <person name="Handa Y."/>
            <person name="Herr J.R."/>
            <person name="Hijri M."/>
            <person name="Koul R."/>
            <person name="Kawaguchi M."/>
            <person name="Krajinski F."/>
            <person name="Lammers P.J."/>
            <person name="Masclaux F.G."/>
            <person name="Murat C."/>
            <person name="Morin E."/>
            <person name="Ndikumana S."/>
            <person name="Pagni M."/>
            <person name="Petitpierre D."/>
            <person name="Requena N."/>
            <person name="Rosikiewicz P."/>
            <person name="Riley R."/>
            <person name="Saito K."/>
            <person name="San Clemente H."/>
            <person name="Shapiro H."/>
            <person name="van Tuinen D."/>
            <person name="Becard G."/>
            <person name="Bonfante P."/>
            <person name="Paszkowski U."/>
            <person name="Shachar-Hill Y.Y."/>
            <person name="Tuskan G.A."/>
            <person name="Young P.W."/>
            <person name="Sanders I.R."/>
            <person name="Henrissat B."/>
            <person name="Rensing S.A."/>
            <person name="Grigoriev I.V."/>
            <person name="Corradi N."/>
            <person name="Roux C."/>
            <person name="Martin F."/>
        </authorList>
    </citation>
    <scope>NUCLEOTIDE SEQUENCE [LARGE SCALE GENOMIC DNA]</scope>
    <source>
        <strain evidence="6 7">DAOM 197198</strain>
    </source>
</reference>
<dbReference type="PROSITE" id="PS51352">
    <property type="entry name" value="THIOREDOXIN_2"/>
    <property type="match status" value="1"/>
</dbReference>
<dbReference type="GO" id="GO:0033554">
    <property type="term" value="P:cellular response to stress"/>
    <property type="evidence" value="ECO:0007669"/>
    <property type="project" value="TreeGrafter"/>
</dbReference>
<keyword evidence="1" id="KW-0575">Peroxidase</keyword>